<dbReference type="RefSeq" id="WP_348262083.1">
    <property type="nucleotide sequence ID" value="NZ_CP121196.1"/>
</dbReference>
<dbReference type="SUPFAM" id="SSF63418">
    <property type="entry name" value="MurE/MurF N-terminal domain"/>
    <property type="match status" value="1"/>
</dbReference>
<dbReference type="GO" id="GO:0071555">
    <property type="term" value="P:cell wall organization"/>
    <property type="evidence" value="ECO:0007669"/>
    <property type="project" value="UniProtKB-KW"/>
</dbReference>
<evidence type="ECO:0000256" key="5">
    <source>
        <dbReference type="ARBA" id="ARBA00022840"/>
    </source>
</evidence>
<dbReference type="PANTHER" id="PTHR43024:SF1">
    <property type="entry name" value="UDP-N-ACETYLMURAMOYL-TRIPEPTIDE--D-ALANYL-D-ALANINE LIGASE"/>
    <property type="match status" value="1"/>
</dbReference>
<evidence type="ECO:0000256" key="7">
    <source>
        <dbReference type="ARBA" id="ARBA00022984"/>
    </source>
</evidence>
<feature type="binding site" evidence="10">
    <location>
        <begin position="120"/>
        <end position="126"/>
    </location>
    <ligand>
        <name>ATP</name>
        <dbReference type="ChEBI" id="CHEBI:30616"/>
    </ligand>
</feature>
<evidence type="ECO:0000259" key="14">
    <source>
        <dbReference type="Pfam" id="PF08245"/>
    </source>
</evidence>
<evidence type="ECO:0000256" key="10">
    <source>
        <dbReference type="HAMAP-Rule" id="MF_02019"/>
    </source>
</evidence>
<dbReference type="Gene3D" id="3.40.1390.10">
    <property type="entry name" value="MurE/MurF, N-terminal domain"/>
    <property type="match status" value="1"/>
</dbReference>
<dbReference type="Gene3D" id="3.90.190.20">
    <property type="entry name" value="Mur ligase, C-terminal domain"/>
    <property type="match status" value="1"/>
</dbReference>
<dbReference type="EC" id="6.3.2.10" evidence="10 11"/>
<evidence type="ECO:0000256" key="4">
    <source>
        <dbReference type="ARBA" id="ARBA00022741"/>
    </source>
</evidence>
<dbReference type="Pfam" id="PF08245">
    <property type="entry name" value="Mur_ligase_M"/>
    <property type="match status" value="1"/>
</dbReference>
<dbReference type="InterPro" id="IPR000713">
    <property type="entry name" value="Mur_ligase_N"/>
</dbReference>
<keyword evidence="5 10" id="KW-0067">ATP-binding</keyword>
<dbReference type="GO" id="GO:0051301">
    <property type="term" value="P:cell division"/>
    <property type="evidence" value="ECO:0007669"/>
    <property type="project" value="UniProtKB-KW"/>
</dbReference>
<dbReference type="SUPFAM" id="SSF53244">
    <property type="entry name" value="MurD-like peptide ligases, peptide-binding domain"/>
    <property type="match status" value="1"/>
</dbReference>
<keyword evidence="1 10" id="KW-0963">Cytoplasm</keyword>
<dbReference type="GO" id="GO:0005737">
    <property type="term" value="C:cytoplasm"/>
    <property type="evidence" value="ECO:0007669"/>
    <property type="project" value="UniProtKB-SubCell"/>
</dbReference>
<dbReference type="GO" id="GO:0047480">
    <property type="term" value="F:UDP-N-acetylmuramoyl-tripeptide-D-alanyl-D-alanine ligase activity"/>
    <property type="evidence" value="ECO:0007669"/>
    <property type="project" value="UniProtKB-UniRule"/>
</dbReference>
<evidence type="ECO:0000256" key="6">
    <source>
        <dbReference type="ARBA" id="ARBA00022960"/>
    </source>
</evidence>
<dbReference type="HAMAP" id="MF_02019">
    <property type="entry name" value="MurF"/>
    <property type="match status" value="1"/>
</dbReference>
<keyword evidence="7 10" id="KW-0573">Peptidoglycan synthesis</keyword>
<dbReference type="GO" id="GO:0005524">
    <property type="term" value="F:ATP binding"/>
    <property type="evidence" value="ECO:0007669"/>
    <property type="project" value="UniProtKB-UniRule"/>
</dbReference>
<keyword evidence="9 10" id="KW-0961">Cell wall biogenesis/degradation</keyword>
<feature type="domain" description="Mur ligase central" evidence="14">
    <location>
        <begin position="118"/>
        <end position="305"/>
    </location>
</feature>
<reference evidence="15" key="1">
    <citation type="submission" date="2023-03" db="EMBL/GenBank/DDBJ databases">
        <title>Edaphobacter sp.</title>
        <authorList>
            <person name="Huber K.J."/>
            <person name="Papendorf J."/>
            <person name="Pilke C."/>
            <person name="Bunk B."/>
            <person name="Sproeer C."/>
            <person name="Pester M."/>
        </authorList>
    </citation>
    <scope>NUCLEOTIDE SEQUENCE</scope>
    <source>
        <strain evidence="15">DSM 110680</strain>
    </source>
</reference>
<sequence>MKLTLAEVAVGAGALLETPASVANAGALVVTGYSIDSRTVAPGDLFFAVRGERLDGHDYVAAALDRGAVAAVVSRAKVASLTDAALGVPLLIAEDSLIALQALASHVRRQWGKRVIAITGSAGKTTTKEAIAAALSARFNVLKSQGNLNNNFGLPLQLLRLEPEHECAVVEMGMNHLGEIATLARIASPDWGVVTNVGTAHIENFTEGQAGIARAKYELIAALPGNGIAFLNCSDPYVSQFGRDFQGKVVYFGVGPCGDPAILDVREDSAGLHVHFRAGERDGNFKLNLLGAHNAQNAIAGLAVALEAGVNMDAAIAALESLTPGSKRGEVLEINGATILNDSYNSNPEALQSMIHTLAARQAKRRILVAGEMLELGEHASMLHAACGKASAEAGIDLVVGVRGNAQHLAAAACLCGVAAIFLPDAPTAGEWMVKNLQPGDVVLVKGSRGVQLERAIEVLKNQSTSSENH</sequence>
<name>A0AAU7DGU3_9BACT</name>
<comment type="pathway">
    <text evidence="10 11">Cell wall biogenesis; peptidoglycan biosynthesis.</text>
</comment>
<evidence type="ECO:0000256" key="3">
    <source>
        <dbReference type="ARBA" id="ARBA00022618"/>
    </source>
</evidence>
<dbReference type="GO" id="GO:0008360">
    <property type="term" value="P:regulation of cell shape"/>
    <property type="evidence" value="ECO:0007669"/>
    <property type="project" value="UniProtKB-KW"/>
</dbReference>
<evidence type="ECO:0000256" key="2">
    <source>
        <dbReference type="ARBA" id="ARBA00022598"/>
    </source>
</evidence>
<keyword evidence="8 10" id="KW-0131">Cell cycle</keyword>
<gene>
    <name evidence="10 15" type="primary">murF</name>
    <name evidence="15" type="ORF">P8935_20050</name>
</gene>
<dbReference type="SUPFAM" id="SSF53623">
    <property type="entry name" value="MurD-like peptide ligases, catalytic domain"/>
    <property type="match status" value="1"/>
</dbReference>
<dbReference type="NCBIfam" id="TIGR01143">
    <property type="entry name" value="murF"/>
    <property type="match status" value="1"/>
</dbReference>
<organism evidence="15">
    <name type="scientific">Telmatobacter sp. DSM 110680</name>
    <dbReference type="NCBI Taxonomy" id="3036704"/>
    <lineage>
        <taxon>Bacteria</taxon>
        <taxon>Pseudomonadati</taxon>
        <taxon>Acidobacteriota</taxon>
        <taxon>Terriglobia</taxon>
        <taxon>Terriglobales</taxon>
        <taxon>Acidobacteriaceae</taxon>
        <taxon>Telmatobacter</taxon>
    </lineage>
</organism>
<evidence type="ECO:0000259" key="12">
    <source>
        <dbReference type="Pfam" id="PF01225"/>
    </source>
</evidence>
<dbReference type="InterPro" id="IPR005863">
    <property type="entry name" value="UDP-N-AcMur_synth"/>
</dbReference>
<dbReference type="PANTHER" id="PTHR43024">
    <property type="entry name" value="UDP-N-ACETYLMURAMOYL-TRIPEPTIDE--D-ALANYL-D-ALANINE LIGASE"/>
    <property type="match status" value="1"/>
</dbReference>
<evidence type="ECO:0000256" key="8">
    <source>
        <dbReference type="ARBA" id="ARBA00023306"/>
    </source>
</evidence>
<evidence type="ECO:0000256" key="1">
    <source>
        <dbReference type="ARBA" id="ARBA00022490"/>
    </source>
</evidence>
<comment type="similarity">
    <text evidence="10">Belongs to the MurCDEF family. MurF subfamily.</text>
</comment>
<feature type="domain" description="Mur ligase C-terminal" evidence="13">
    <location>
        <begin position="328"/>
        <end position="449"/>
    </location>
</feature>
<dbReference type="InterPro" id="IPR004101">
    <property type="entry name" value="Mur_ligase_C"/>
</dbReference>
<dbReference type="GO" id="GO:0009252">
    <property type="term" value="P:peptidoglycan biosynthetic process"/>
    <property type="evidence" value="ECO:0007669"/>
    <property type="project" value="UniProtKB-UniRule"/>
</dbReference>
<dbReference type="InterPro" id="IPR035911">
    <property type="entry name" value="MurE/MurF_N"/>
</dbReference>
<protein>
    <recommendedName>
        <fullName evidence="10 11">UDP-N-acetylmuramoyl-tripeptide--D-alanyl-D-alanine ligase</fullName>
        <ecNumber evidence="10 11">6.3.2.10</ecNumber>
    </recommendedName>
    <alternativeName>
        <fullName evidence="10">D-alanyl-D-alanine-adding enzyme</fullName>
    </alternativeName>
</protein>
<dbReference type="EMBL" id="CP121196">
    <property type="protein sequence ID" value="XBH16855.1"/>
    <property type="molecule type" value="Genomic_DNA"/>
</dbReference>
<dbReference type="InterPro" id="IPR051046">
    <property type="entry name" value="MurCDEF_CellWall_CoF430Synth"/>
</dbReference>
<keyword evidence="2 10" id="KW-0436">Ligase</keyword>
<keyword evidence="3 10" id="KW-0132">Cell division</keyword>
<comment type="catalytic activity">
    <reaction evidence="10 11">
        <text>D-alanyl-D-alanine + UDP-N-acetyl-alpha-D-muramoyl-L-alanyl-gamma-D-glutamyl-meso-2,6-diaminopimelate + ATP = UDP-N-acetyl-alpha-D-muramoyl-L-alanyl-gamma-D-glutamyl-meso-2,6-diaminopimeloyl-D-alanyl-D-alanine + ADP + phosphate + H(+)</text>
        <dbReference type="Rhea" id="RHEA:28374"/>
        <dbReference type="ChEBI" id="CHEBI:15378"/>
        <dbReference type="ChEBI" id="CHEBI:30616"/>
        <dbReference type="ChEBI" id="CHEBI:43474"/>
        <dbReference type="ChEBI" id="CHEBI:57822"/>
        <dbReference type="ChEBI" id="CHEBI:61386"/>
        <dbReference type="ChEBI" id="CHEBI:83905"/>
        <dbReference type="ChEBI" id="CHEBI:456216"/>
        <dbReference type="EC" id="6.3.2.10"/>
    </reaction>
</comment>
<evidence type="ECO:0000259" key="13">
    <source>
        <dbReference type="Pfam" id="PF02875"/>
    </source>
</evidence>
<dbReference type="InterPro" id="IPR036615">
    <property type="entry name" value="Mur_ligase_C_dom_sf"/>
</dbReference>
<proteinExistence type="inferred from homology"/>
<dbReference type="Gene3D" id="3.40.1190.10">
    <property type="entry name" value="Mur-like, catalytic domain"/>
    <property type="match status" value="1"/>
</dbReference>
<evidence type="ECO:0000313" key="15">
    <source>
        <dbReference type="EMBL" id="XBH16855.1"/>
    </source>
</evidence>
<evidence type="ECO:0000256" key="11">
    <source>
        <dbReference type="RuleBase" id="RU004136"/>
    </source>
</evidence>
<dbReference type="InterPro" id="IPR036565">
    <property type="entry name" value="Mur-like_cat_sf"/>
</dbReference>
<dbReference type="AlphaFoldDB" id="A0AAU7DGU3"/>
<comment type="subcellular location">
    <subcellularLocation>
        <location evidence="10 11">Cytoplasm</location>
    </subcellularLocation>
</comment>
<dbReference type="Pfam" id="PF01225">
    <property type="entry name" value="Mur_ligase"/>
    <property type="match status" value="1"/>
</dbReference>
<comment type="function">
    <text evidence="10 11">Involved in cell wall formation. Catalyzes the final step in the synthesis of UDP-N-acetylmuramoyl-pentapeptide, the precursor of murein.</text>
</comment>
<dbReference type="Pfam" id="PF02875">
    <property type="entry name" value="Mur_ligase_C"/>
    <property type="match status" value="1"/>
</dbReference>
<accession>A0AAU7DGU3</accession>
<keyword evidence="4 10" id="KW-0547">Nucleotide-binding</keyword>
<evidence type="ECO:0000256" key="9">
    <source>
        <dbReference type="ARBA" id="ARBA00023316"/>
    </source>
</evidence>
<feature type="domain" description="Mur ligase N-terminal catalytic" evidence="12">
    <location>
        <begin position="30"/>
        <end position="79"/>
    </location>
</feature>
<dbReference type="InterPro" id="IPR013221">
    <property type="entry name" value="Mur_ligase_cen"/>
</dbReference>
<keyword evidence="6 10" id="KW-0133">Cell shape</keyword>